<dbReference type="InterPro" id="IPR010432">
    <property type="entry name" value="RDD"/>
</dbReference>
<name>A0ABW1A2B0_9ACTN</name>
<feature type="transmembrane region" description="Helical" evidence="6">
    <location>
        <begin position="41"/>
        <end position="61"/>
    </location>
</feature>
<evidence type="ECO:0000256" key="5">
    <source>
        <dbReference type="ARBA" id="ARBA00023136"/>
    </source>
</evidence>
<organism evidence="8 9">
    <name type="scientific">Actinomadura rugatobispora</name>
    <dbReference type="NCBI Taxonomy" id="1994"/>
    <lineage>
        <taxon>Bacteria</taxon>
        <taxon>Bacillati</taxon>
        <taxon>Actinomycetota</taxon>
        <taxon>Actinomycetes</taxon>
        <taxon>Streptosporangiales</taxon>
        <taxon>Thermomonosporaceae</taxon>
        <taxon>Actinomadura</taxon>
    </lineage>
</organism>
<keyword evidence="9" id="KW-1185">Reference proteome</keyword>
<evidence type="ECO:0000256" key="4">
    <source>
        <dbReference type="ARBA" id="ARBA00022989"/>
    </source>
</evidence>
<keyword evidence="5 6" id="KW-0472">Membrane</keyword>
<dbReference type="Proteomes" id="UP001596074">
    <property type="component" value="Unassembled WGS sequence"/>
</dbReference>
<evidence type="ECO:0000256" key="3">
    <source>
        <dbReference type="ARBA" id="ARBA00022692"/>
    </source>
</evidence>
<evidence type="ECO:0000313" key="9">
    <source>
        <dbReference type="Proteomes" id="UP001596074"/>
    </source>
</evidence>
<keyword evidence="2" id="KW-1003">Cell membrane</keyword>
<keyword evidence="3 6" id="KW-0812">Transmembrane</keyword>
<proteinExistence type="predicted"/>
<comment type="caution">
    <text evidence="8">The sequence shown here is derived from an EMBL/GenBank/DDBJ whole genome shotgun (WGS) entry which is preliminary data.</text>
</comment>
<reference evidence="9" key="1">
    <citation type="journal article" date="2019" name="Int. J. Syst. Evol. Microbiol.">
        <title>The Global Catalogue of Microorganisms (GCM) 10K type strain sequencing project: providing services to taxonomists for standard genome sequencing and annotation.</title>
        <authorList>
            <consortium name="The Broad Institute Genomics Platform"/>
            <consortium name="The Broad Institute Genome Sequencing Center for Infectious Disease"/>
            <person name="Wu L."/>
            <person name="Ma J."/>
        </authorList>
    </citation>
    <scope>NUCLEOTIDE SEQUENCE [LARGE SCALE GENOMIC DNA]</scope>
    <source>
        <strain evidence="9">KCTC 42087</strain>
    </source>
</reference>
<dbReference type="Pfam" id="PF06271">
    <property type="entry name" value="RDD"/>
    <property type="match status" value="1"/>
</dbReference>
<evidence type="ECO:0000256" key="1">
    <source>
        <dbReference type="ARBA" id="ARBA00004651"/>
    </source>
</evidence>
<evidence type="ECO:0000256" key="6">
    <source>
        <dbReference type="SAM" id="Phobius"/>
    </source>
</evidence>
<accession>A0ABW1A2B0</accession>
<protein>
    <submittedName>
        <fullName evidence="8">RDD family protein</fullName>
    </submittedName>
</protein>
<comment type="subcellular location">
    <subcellularLocation>
        <location evidence="1">Cell membrane</location>
        <topology evidence="1">Multi-pass membrane protein</topology>
    </subcellularLocation>
</comment>
<dbReference type="PANTHER" id="PTHR36115">
    <property type="entry name" value="PROLINE-RICH ANTIGEN HOMOLOG-RELATED"/>
    <property type="match status" value="1"/>
</dbReference>
<feature type="transmembrane region" description="Helical" evidence="6">
    <location>
        <begin position="67"/>
        <end position="88"/>
    </location>
</feature>
<gene>
    <name evidence="8" type="ORF">ACFPZN_17010</name>
</gene>
<sequence length="364" mass="39482">MPQPLYVPSETPVQELPQHDDRVVLVLASTRRRVVARLVDLLATCLTAMAVLSPAFAFALWTEDSSSALMAVSLATAMVLVFPAIIALRVGRYVWWGCTVGQRVAGLRVVCKDDGTSLPNWRQAFRRWIIPQQAQGFPLVTDFWTHKMDKRLGQCVHDQKAGTVVVRALPDERTHRIVLGSALGVIGAAVVATPLVFGALEARGPAFEVNTFYDDDIRFENRRNGLAVAYERTAAKVLDDEKGCLAGATTDQARSVLRQAGCEGRIEAAFRTTDGVLVGGHVLKFPDAAAASTAQQRLTFTDLRFVPGGRIDPPGGANIGQVGDEDRYVVVTMAVSPKQPEAPVKAKNAFALIHAPVLSTIVWF</sequence>
<evidence type="ECO:0000313" key="8">
    <source>
        <dbReference type="EMBL" id="MFC5747330.1"/>
    </source>
</evidence>
<dbReference type="EMBL" id="JBHSON010000021">
    <property type="protein sequence ID" value="MFC5747330.1"/>
    <property type="molecule type" value="Genomic_DNA"/>
</dbReference>
<dbReference type="InterPro" id="IPR051791">
    <property type="entry name" value="Pra-immunoreactive"/>
</dbReference>
<feature type="transmembrane region" description="Helical" evidence="6">
    <location>
        <begin position="177"/>
        <end position="200"/>
    </location>
</feature>
<feature type="domain" description="RDD" evidence="7">
    <location>
        <begin position="28"/>
        <end position="161"/>
    </location>
</feature>
<dbReference type="PANTHER" id="PTHR36115:SF4">
    <property type="entry name" value="MEMBRANE PROTEIN"/>
    <property type="match status" value="1"/>
</dbReference>
<evidence type="ECO:0000259" key="7">
    <source>
        <dbReference type="Pfam" id="PF06271"/>
    </source>
</evidence>
<keyword evidence="4 6" id="KW-1133">Transmembrane helix</keyword>
<evidence type="ECO:0000256" key="2">
    <source>
        <dbReference type="ARBA" id="ARBA00022475"/>
    </source>
</evidence>
<dbReference type="RefSeq" id="WP_378282949.1">
    <property type="nucleotide sequence ID" value="NZ_JBHSON010000021.1"/>
</dbReference>